<evidence type="ECO:0008006" key="3">
    <source>
        <dbReference type="Google" id="ProtNLM"/>
    </source>
</evidence>
<keyword evidence="2" id="KW-1185">Reference proteome</keyword>
<organism evidence="1 2">
    <name type="scientific">Rehmannia glutinosa</name>
    <name type="common">Chinese foxglove</name>
    <dbReference type="NCBI Taxonomy" id="99300"/>
    <lineage>
        <taxon>Eukaryota</taxon>
        <taxon>Viridiplantae</taxon>
        <taxon>Streptophyta</taxon>
        <taxon>Embryophyta</taxon>
        <taxon>Tracheophyta</taxon>
        <taxon>Spermatophyta</taxon>
        <taxon>Magnoliopsida</taxon>
        <taxon>eudicotyledons</taxon>
        <taxon>Gunneridae</taxon>
        <taxon>Pentapetalae</taxon>
        <taxon>asterids</taxon>
        <taxon>lamiids</taxon>
        <taxon>Lamiales</taxon>
        <taxon>Orobanchaceae</taxon>
        <taxon>Rehmannieae</taxon>
        <taxon>Rehmannia</taxon>
    </lineage>
</organism>
<dbReference type="Pfam" id="PF03242">
    <property type="entry name" value="LEA_3a"/>
    <property type="match status" value="1"/>
</dbReference>
<dbReference type="InterPro" id="IPR004926">
    <property type="entry name" value="LEA_3a"/>
</dbReference>
<dbReference type="PANTHER" id="PTHR33509:SF5">
    <property type="entry name" value="PROTEIN SENESCENCE-ASSOCIATED GENE 21, MITOCHONDRIAL"/>
    <property type="match status" value="1"/>
</dbReference>
<dbReference type="EMBL" id="JABTTQ020003094">
    <property type="protein sequence ID" value="KAK6120186.1"/>
    <property type="molecule type" value="Genomic_DNA"/>
</dbReference>
<evidence type="ECO:0000313" key="1">
    <source>
        <dbReference type="EMBL" id="KAK6120186.1"/>
    </source>
</evidence>
<protein>
    <recommendedName>
        <fullName evidence="3">Late embryogenesis abundant protein</fullName>
    </recommendedName>
</protein>
<gene>
    <name evidence="1" type="ORF">DH2020_046092</name>
</gene>
<comment type="caution">
    <text evidence="1">The sequence shown here is derived from an EMBL/GenBank/DDBJ whole genome shotgun (WGS) entry which is preliminary data.</text>
</comment>
<sequence length="95" mass="10303">MARSFSTAKSVSAFIANEISAVITRRGYATASHGVSSTVRNGAPSVMLKKGSEETGKTAWVPDPVTGYYRPENQTKEMDPAELREMLINNKTNGH</sequence>
<proteinExistence type="predicted"/>
<dbReference type="Proteomes" id="UP001318860">
    <property type="component" value="Unassembled WGS sequence"/>
</dbReference>
<accession>A0ABR0UCI7</accession>
<dbReference type="PANTHER" id="PTHR33509">
    <property type="entry name" value="LATE EMBRYOGENIS ABUNDANT PROTEIN 2-RELATED"/>
    <property type="match status" value="1"/>
</dbReference>
<evidence type="ECO:0000313" key="2">
    <source>
        <dbReference type="Proteomes" id="UP001318860"/>
    </source>
</evidence>
<reference evidence="1 2" key="1">
    <citation type="journal article" date="2021" name="Comput. Struct. Biotechnol. J.">
        <title>De novo genome assembly of the potent medicinal plant Rehmannia glutinosa using nanopore technology.</title>
        <authorList>
            <person name="Ma L."/>
            <person name="Dong C."/>
            <person name="Song C."/>
            <person name="Wang X."/>
            <person name="Zheng X."/>
            <person name="Niu Y."/>
            <person name="Chen S."/>
            <person name="Feng W."/>
        </authorList>
    </citation>
    <scope>NUCLEOTIDE SEQUENCE [LARGE SCALE GENOMIC DNA]</scope>
    <source>
        <strain evidence="1">DH-2019</strain>
    </source>
</reference>
<name>A0ABR0UCI7_REHGL</name>